<name>A0A9W7CJA8_9STRA</name>
<dbReference type="AlphaFoldDB" id="A0A9W7CJA8"/>
<gene>
    <name evidence="1" type="ORF">Pfra01_000870300</name>
</gene>
<keyword evidence="2" id="KW-1185">Reference proteome</keyword>
<accession>A0A9W7CJA8</accession>
<evidence type="ECO:0000313" key="2">
    <source>
        <dbReference type="Proteomes" id="UP001165121"/>
    </source>
</evidence>
<dbReference type="Proteomes" id="UP001165121">
    <property type="component" value="Unassembled WGS sequence"/>
</dbReference>
<dbReference type="OrthoDB" id="10565108at2759"/>
<proteinExistence type="predicted"/>
<organism evidence="1 2">
    <name type="scientific">Phytophthora fragariaefolia</name>
    <dbReference type="NCBI Taxonomy" id="1490495"/>
    <lineage>
        <taxon>Eukaryota</taxon>
        <taxon>Sar</taxon>
        <taxon>Stramenopiles</taxon>
        <taxon>Oomycota</taxon>
        <taxon>Peronosporomycetes</taxon>
        <taxon>Peronosporales</taxon>
        <taxon>Peronosporaceae</taxon>
        <taxon>Phytophthora</taxon>
    </lineage>
</organism>
<protein>
    <submittedName>
        <fullName evidence="1">Unnamed protein product</fullName>
    </submittedName>
</protein>
<evidence type="ECO:0000313" key="1">
    <source>
        <dbReference type="EMBL" id="GMF34170.1"/>
    </source>
</evidence>
<dbReference type="EMBL" id="BSXT01000797">
    <property type="protein sequence ID" value="GMF34170.1"/>
    <property type="molecule type" value="Genomic_DNA"/>
</dbReference>
<reference evidence="1" key="1">
    <citation type="submission" date="2023-04" db="EMBL/GenBank/DDBJ databases">
        <title>Phytophthora fragariaefolia NBRC 109709.</title>
        <authorList>
            <person name="Ichikawa N."/>
            <person name="Sato H."/>
            <person name="Tonouchi N."/>
        </authorList>
    </citation>
    <scope>NUCLEOTIDE SEQUENCE</scope>
    <source>
        <strain evidence="1">NBRC 109709</strain>
    </source>
</reference>
<sequence>MLTVTMDIIVNIMQHAKLRVMLSHIVHYILHTNVCVSWTIVDDDYDEEAQVTARGTALLADNDDDLNSIETNASGQYGVIEAGGDVKGPVLRVDEAYQRYRKQQRRNPDLPRKTRRDIQHDMETMKPIMPHELGNLLVCWLLEPLFRIARSWPATGRVLMLEQYHAAALVWLSAFP</sequence>
<comment type="caution">
    <text evidence="1">The sequence shown here is derived from an EMBL/GenBank/DDBJ whole genome shotgun (WGS) entry which is preliminary data.</text>
</comment>